<evidence type="ECO:0000256" key="2">
    <source>
        <dbReference type="SAM" id="Phobius"/>
    </source>
</evidence>
<accession>A0A0A8Y4B9</accession>
<organism evidence="3">
    <name type="scientific">Arundo donax</name>
    <name type="common">Giant reed</name>
    <name type="synonym">Donax arundinaceus</name>
    <dbReference type="NCBI Taxonomy" id="35708"/>
    <lineage>
        <taxon>Eukaryota</taxon>
        <taxon>Viridiplantae</taxon>
        <taxon>Streptophyta</taxon>
        <taxon>Embryophyta</taxon>
        <taxon>Tracheophyta</taxon>
        <taxon>Spermatophyta</taxon>
        <taxon>Magnoliopsida</taxon>
        <taxon>Liliopsida</taxon>
        <taxon>Poales</taxon>
        <taxon>Poaceae</taxon>
        <taxon>PACMAD clade</taxon>
        <taxon>Arundinoideae</taxon>
        <taxon>Arundineae</taxon>
        <taxon>Arundo</taxon>
    </lineage>
</organism>
<feature type="transmembrane region" description="Helical" evidence="2">
    <location>
        <begin position="6"/>
        <end position="30"/>
    </location>
</feature>
<dbReference type="EMBL" id="GBRH01277630">
    <property type="protein sequence ID" value="JAD20265.1"/>
    <property type="molecule type" value="Transcribed_RNA"/>
</dbReference>
<protein>
    <submittedName>
        <fullName evidence="3">Uncharacterized protein</fullName>
    </submittedName>
</protein>
<evidence type="ECO:0000313" key="3">
    <source>
        <dbReference type="EMBL" id="JAD20265.1"/>
    </source>
</evidence>
<reference evidence="3" key="2">
    <citation type="journal article" date="2015" name="Data Brief">
        <title>Shoot transcriptome of the giant reed, Arundo donax.</title>
        <authorList>
            <person name="Barrero R.A."/>
            <person name="Guerrero F.D."/>
            <person name="Moolhuijzen P."/>
            <person name="Goolsby J.A."/>
            <person name="Tidwell J."/>
            <person name="Bellgard S.E."/>
            <person name="Bellgard M.I."/>
        </authorList>
    </citation>
    <scope>NUCLEOTIDE SEQUENCE</scope>
    <source>
        <tissue evidence="3">Shoot tissue taken approximately 20 cm above the soil surface</tissue>
    </source>
</reference>
<sequence length="78" mass="8753">MNIQAWFHAVPMTDLIVVSYCLNLLLYIVLNYHVSCLYEQIIGSPSIVKKYLSKNECPTKNHPASPDPEHFSAANSAC</sequence>
<keyword evidence="2" id="KW-1133">Transmembrane helix</keyword>
<keyword evidence="2" id="KW-0812">Transmembrane</keyword>
<keyword evidence="2" id="KW-0472">Membrane</keyword>
<proteinExistence type="predicted"/>
<name>A0A0A8Y4B9_ARUDO</name>
<evidence type="ECO:0000256" key="1">
    <source>
        <dbReference type="SAM" id="MobiDB-lite"/>
    </source>
</evidence>
<reference evidence="3" key="1">
    <citation type="submission" date="2014-09" db="EMBL/GenBank/DDBJ databases">
        <authorList>
            <person name="Magalhaes I.L.F."/>
            <person name="Oliveira U."/>
            <person name="Santos F.R."/>
            <person name="Vidigal T.H.D.A."/>
            <person name="Brescovit A.D."/>
            <person name="Santos A.J."/>
        </authorList>
    </citation>
    <scope>NUCLEOTIDE SEQUENCE</scope>
    <source>
        <tissue evidence="3">Shoot tissue taken approximately 20 cm above the soil surface</tissue>
    </source>
</reference>
<feature type="region of interest" description="Disordered" evidence="1">
    <location>
        <begin position="57"/>
        <end position="78"/>
    </location>
</feature>
<dbReference type="AlphaFoldDB" id="A0A0A8Y4B9"/>